<protein>
    <submittedName>
        <fullName evidence="5">LacI family transcriptional regulator</fullName>
    </submittedName>
</protein>
<dbReference type="Proteomes" id="UP000246722">
    <property type="component" value="Unassembled WGS sequence"/>
</dbReference>
<dbReference type="PROSITE" id="PS50932">
    <property type="entry name" value="HTH_LACI_2"/>
    <property type="match status" value="1"/>
</dbReference>
<organism evidence="5 6">
    <name type="scientific">Cryobacterium arcticum</name>
    <dbReference type="NCBI Taxonomy" id="670052"/>
    <lineage>
        <taxon>Bacteria</taxon>
        <taxon>Bacillati</taxon>
        <taxon>Actinomycetota</taxon>
        <taxon>Actinomycetes</taxon>
        <taxon>Micrococcales</taxon>
        <taxon>Microbacteriaceae</taxon>
        <taxon>Cryobacterium</taxon>
    </lineage>
</organism>
<evidence type="ECO:0000256" key="3">
    <source>
        <dbReference type="ARBA" id="ARBA00023163"/>
    </source>
</evidence>
<dbReference type="GO" id="GO:0000976">
    <property type="term" value="F:transcription cis-regulatory region binding"/>
    <property type="evidence" value="ECO:0007669"/>
    <property type="project" value="TreeGrafter"/>
</dbReference>
<evidence type="ECO:0000256" key="2">
    <source>
        <dbReference type="ARBA" id="ARBA00023125"/>
    </source>
</evidence>
<dbReference type="GO" id="GO:0003700">
    <property type="term" value="F:DNA-binding transcription factor activity"/>
    <property type="evidence" value="ECO:0007669"/>
    <property type="project" value="TreeGrafter"/>
</dbReference>
<keyword evidence="1" id="KW-0805">Transcription regulation</keyword>
<keyword evidence="2" id="KW-0238">DNA-binding</keyword>
<dbReference type="Gene3D" id="1.10.260.40">
    <property type="entry name" value="lambda repressor-like DNA-binding domains"/>
    <property type="match status" value="1"/>
</dbReference>
<dbReference type="PROSITE" id="PS00356">
    <property type="entry name" value="HTH_LACI_1"/>
    <property type="match status" value="1"/>
</dbReference>
<dbReference type="RefSeq" id="WP_110127927.1">
    <property type="nucleotide sequence ID" value="NZ_QHLY01000012.1"/>
</dbReference>
<dbReference type="InterPro" id="IPR046335">
    <property type="entry name" value="LacI/GalR-like_sensor"/>
</dbReference>
<dbReference type="SUPFAM" id="SSF47413">
    <property type="entry name" value="lambda repressor-like DNA-binding domains"/>
    <property type="match status" value="1"/>
</dbReference>
<dbReference type="EMBL" id="QHLY01000012">
    <property type="protein sequence ID" value="PXA68258.1"/>
    <property type="molecule type" value="Genomic_DNA"/>
</dbReference>
<dbReference type="CDD" id="cd01392">
    <property type="entry name" value="HTH_LacI"/>
    <property type="match status" value="1"/>
</dbReference>
<comment type="caution">
    <text evidence="5">The sequence shown here is derived from an EMBL/GenBank/DDBJ whole genome shotgun (WGS) entry which is preliminary data.</text>
</comment>
<dbReference type="SMART" id="SM00354">
    <property type="entry name" value="HTH_LACI"/>
    <property type="match status" value="1"/>
</dbReference>
<sequence>MNRFPQRPTLTDVATAAGVSTVTVSRVIEGSVKVTAKTRERVHEAMDRIGYFGNAAASQLVSGRVTTIGIVTSNTADYGYAATIHGIEKRARERDMSVLISVIEGADEASVRKTVSTVASHALGGVVVVDFDDGAHATIPALPGYLPVVSATGQAEGGVADRPFVSFDEYRGGAIAAQHLIDLGHRSIFILAPYDTRPTERRSLGILDTLTQARLPHYPVIRCADWRPLSGYNAAREMLDNYGDQVTAIACANDEVALGAIRALLDRGLRVPEDVSVVGFDDHPLAAFASPPLTTIRQDFEKVGVLSFALLDALMEGRELPEEFRVQPELVVRGSTAPPPVR</sequence>
<gene>
    <name evidence="5" type="ORF">CTB96_16690</name>
</gene>
<dbReference type="AlphaFoldDB" id="A0A317ZQW8"/>
<dbReference type="InterPro" id="IPR010982">
    <property type="entry name" value="Lambda_DNA-bd_dom_sf"/>
</dbReference>
<accession>A0A317ZQW8</accession>
<evidence type="ECO:0000259" key="4">
    <source>
        <dbReference type="PROSITE" id="PS50932"/>
    </source>
</evidence>
<name>A0A317ZQW8_9MICO</name>
<dbReference type="InterPro" id="IPR000843">
    <property type="entry name" value="HTH_LacI"/>
</dbReference>
<dbReference type="Pfam" id="PF00356">
    <property type="entry name" value="LacI"/>
    <property type="match status" value="1"/>
</dbReference>
<evidence type="ECO:0000313" key="6">
    <source>
        <dbReference type="Proteomes" id="UP000246722"/>
    </source>
</evidence>
<evidence type="ECO:0000256" key="1">
    <source>
        <dbReference type="ARBA" id="ARBA00023015"/>
    </source>
</evidence>
<dbReference type="PANTHER" id="PTHR30146:SF109">
    <property type="entry name" value="HTH-TYPE TRANSCRIPTIONAL REGULATOR GALS"/>
    <property type="match status" value="1"/>
</dbReference>
<dbReference type="PANTHER" id="PTHR30146">
    <property type="entry name" value="LACI-RELATED TRANSCRIPTIONAL REPRESSOR"/>
    <property type="match status" value="1"/>
</dbReference>
<evidence type="ECO:0000313" key="5">
    <source>
        <dbReference type="EMBL" id="PXA68258.1"/>
    </source>
</evidence>
<dbReference type="Gene3D" id="3.40.50.2300">
    <property type="match status" value="2"/>
</dbReference>
<feature type="domain" description="HTH lacI-type" evidence="4">
    <location>
        <begin position="8"/>
        <end position="62"/>
    </location>
</feature>
<dbReference type="CDD" id="cd01574">
    <property type="entry name" value="PBP1_LacI"/>
    <property type="match status" value="1"/>
</dbReference>
<dbReference type="SUPFAM" id="SSF53822">
    <property type="entry name" value="Periplasmic binding protein-like I"/>
    <property type="match status" value="1"/>
</dbReference>
<dbReference type="OrthoDB" id="9785139at2"/>
<dbReference type="InterPro" id="IPR028082">
    <property type="entry name" value="Peripla_BP_I"/>
</dbReference>
<keyword evidence="3" id="KW-0804">Transcription</keyword>
<proteinExistence type="predicted"/>
<keyword evidence="6" id="KW-1185">Reference proteome</keyword>
<reference evidence="5 6" key="1">
    <citation type="submission" date="2018-05" db="EMBL/GenBank/DDBJ databases">
        <title>Genetic diversity of glacier-inhabiting Cryobacterium bacteria in China and description of Cryobacterium mengkeensis sp. nov. and Arthrobacter glacialis sp. nov.</title>
        <authorList>
            <person name="Liu Q."/>
            <person name="Xin Y.-H."/>
        </authorList>
    </citation>
    <scope>NUCLEOTIDE SEQUENCE [LARGE SCALE GENOMIC DNA]</scope>
    <source>
        <strain evidence="5 6">SK-1</strain>
    </source>
</reference>
<dbReference type="Pfam" id="PF13377">
    <property type="entry name" value="Peripla_BP_3"/>
    <property type="match status" value="1"/>
</dbReference>